<protein>
    <submittedName>
        <fullName evidence="1">Uncharacterized protein</fullName>
    </submittedName>
</protein>
<reference evidence="1" key="1">
    <citation type="journal article" date="2020" name="Nature">
        <title>Giant virus diversity and host interactions through global metagenomics.</title>
        <authorList>
            <person name="Schulz F."/>
            <person name="Roux S."/>
            <person name="Paez-Espino D."/>
            <person name="Jungbluth S."/>
            <person name="Walsh D.A."/>
            <person name="Denef V.J."/>
            <person name="McMahon K.D."/>
            <person name="Konstantinidis K.T."/>
            <person name="Eloe-Fadrosh E.A."/>
            <person name="Kyrpides N.C."/>
            <person name="Woyke T."/>
        </authorList>
    </citation>
    <scope>NUCLEOTIDE SEQUENCE</scope>
    <source>
        <strain evidence="1">GVMAG-M-3300023174-102</strain>
    </source>
</reference>
<name>A0A6C0CZ61_9ZZZZ</name>
<accession>A0A6C0CZ61</accession>
<proteinExistence type="predicted"/>
<organism evidence="1">
    <name type="scientific">viral metagenome</name>
    <dbReference type="NCBI Taxonomy" id="1070528"/>
    <lineage>
        <taxon>unclassified sequences</taxon>
        <taxon>metagenomes</taxon>
        <taxon>organismal metagenomes</taxon>
    </lineage>
</organism>
<sequence>MPFKSFRHIQKRFNTWNTKQEDDGPGYYPFAIWYFVKGLTLWLNDQEDQVNEEGGRSMKKIATFEELKEKIQAKLREYGYTDVDEIPEGVEILCERSRW</sequence>
<evidence type="ECO:0000313" key="1">
    <source>
        <dbReference type="EMBL" id="QHT09452.1"/>
    </source>
</evidence>
<dbReference type="AlphaFoldDB" id="A0A6C0CZ61"/>
<dbReference type="EMBL" id="MN739512">
    <property type="protein sequence ID" value="QHT09452.1"/>
    <property type="molecule type" value="Genomic_DNA"/>
</dbReference>